<dbReference type="NCBIfam" id="TIGR00195">
    <property type="entry name" value="exoDNase_III"/>
    <property type="match status" value="1"/>
</dbReference>
<evidence type="ECO:0000313" key="10">
    <source>
        <dbReference type="EMBL" id="PIQ86422.1"/>
    </source>
</evidence>
<dbReference type="GO" id="GO:0003906">
    <property type="term" value="F:DNA-(apurinic or apyrimidinic site) endonuclease activity"/>
    <property type="evidence" value="ECO:0007669"/>
    <property type="project" value="TreeGrafter"/>
</dbReference>
<dbReference type="GO" id="GO:0006284">
    <property type="term" value="P:base-excision repair"/>
    <property type="evidence" value="ECO:0007669"/>
    <property type="project" value="TreeGrafter"/>
</dbReference>
<feature type="binding site" evidence="7">
    <location>
        <position position="37"/>
    </location>
    <ligand>
        <name>Mg(2+)</name>
        <dbReference type="ChEBI" id="CHEBI:18420"/>
        <label>1</label>
    </ligand>
</feature>
<evidence type="ECO:0000256" key="2">
    <source>
        <dbReference type="ARBA" id="ARBA00007092"/>
    </source>
</evidence>
<comment type="cofactor">
    <cofactor evidence="7">
        <name>Mg(2+)</name>
        <dbReference type="ChEBI" id="CHEBI:18420"/>
    </cofactor>
    <cofactor evidence="7">
        <name>Mn(2+)</name>
        <dbReference type="ChEBI" id="CHEBI:29035"/>
    </cofactor>
    <text evidence="7">Probably binds two magnesium or manganese ions per subunit.</text>
</comment>
<dbReference type="CDD" id="cd09087">
    <property type="entry name" value="Ape1-like_AP-endo"/>
    <property type="match status" value="1"/>
</dbReference>
<protein>
    <submittedName>
        <fullName evidence="10">Exodeoxyribonuclease III</fullName>
    </submittedName>
</protein>
<evidence type="ECO:0000256" key="4">
    <source>
        <dbReference type="ARBA" id="ARBA00022801"/>
    </source>
</evidence>
<organism evidence="10 11">
    <name type="scientific">Candidatus Abzuiibacterium crystallinum</name>
    <dbReference type="NCBI Taxonomy" id="1974748"/>
    <lineage>
        <taxon>Bacteria</taxon>
        <taxon>Pseudomonadati</taxon>
        <taxon>Candidatus Omnitrophota</taxon>
        <taxon>Candidatus Abzuiibacterium</taxon>
    </lineage>
</organism>
<name>A0A2H0LPS7_9BACT</name>
<dbReference type="PANTHER" id="PTHR22748">
    <property type="entry name" value="AP ENDONUCLEASE"/>
    <property type="match status" value="1"/>
</dbReference>
<dbReference type="InterPro" id="IPR005135">
    <property type="entry name" value="Endo/exonuclease/phosphatase"/>
</dbReference>
<dbReference type="InterPro" id="IPR020848">
    <property type="entry name" value="AP_endonuclease_F1_CS"/>
</dbReference>
<dbReference type="PROSITE" id="PS51435">
    <property type="entry name" value="AP_NUCLEASE_F1_4"/>
    <property type="match status" value="1"/>
</dbReference>
<dbReference type="GO" id="GO:0046872">
    <property type="term" value="F:metal ion binding"/>
    <property type="evidence" value="ECO:0007669"/>
    <property type="project" value="UniProtKB-KW"/>
</dbReference>
<dbReference type="Gene3D" id="3.60.10.10">
    <property type="entry name" value="Endonuclease/exonuclease/phosphatase"/>
    <property type="match status" value="1"/>
</dbReference>
<comment type="similarity">
    <text evidence="2">Belongs to the DNA repair enzymes AP/ExoA family.</text>
</comment>
<evidence type="ECO:0000256" key="7">
    <source>
        <dbReference type="PIRSR" id="PIRSR604808-2"/>
    </source>
</evidence>
<dbReference type="Pfam" id="PF03372">
    <property type="entry name" value="Exo_endo_phos"/>
    <property type="match status" value="1"/>
</dbReference>
<feature type="binding site" evidence="7">
    <location>
        <position position="245"/>
    </location>
    <ligand>
        <name>Mg(2+)</name>
        <dbReference type="ChEBI" id="CHEBI:18420"/>
        <label>1</label>
    </ligand>
</feature>
<feature type="site" description="Important for catalytic activity" evidence="8">
    <location>
        <position position="219"/>
    </location>
</feature>
<dbReference type="GO" id="GO:0003677">
    <property type="term" value="F:DNA binding"/>
    <property type="evidence" value="ECO:0007669"/>
    <property type="project" value="InterPro"/>
</dbReference>
<proteinExistence type="inferred from homology"/>
<dbReference type="GO" id="GO:0008311">
    <property type="term" value="F:double-stranded DNA 3'-5' DNA exonuclease activity"/>
    <property type="evidence" value="ECO:0007669"/>
    <property type="project" value="TreeGrafter"/>
</dbReference>
<keyword evidence="3 7" id="KW-0479">Metal-binding</keyword>
<evidence type="ECO:0000256" key="3">
    <source>
        <dbReference type="ARBA" id="ARBA00022723"/>
    </source>
</evidence>
<feature type="domain" description="Endonuclease/exonuclease/phosphatase" evidence="9">
    <location>
        <begin position="6"/>
        <end position="245"/>
    </location>
</feature>
<feature type="binding site" evidence="7">
    <location>
        <position position="244"/>
    </location>
    <ligand>
        <name>Mg(2+)</name>
        <dbReference type="ChEBI" id="CHEBI:18420"/>
        <label>1</label>
    </ligand>
</feature>
<dbReference type="EMBL" id="PCVY01000044">
    <property type="protein sequence ID" value="PIQ86422.1"/>
    <property type="molecule type" value="Genomic_DNA"/>
</dbReference>
<dbReference type="InterPro" id="IPR004808">
    <property type="entry name" value="AP_endonuc_1"/>
</dbReference>
<feature type="binding site" evidence="7">
    <location>
        <position position="148"/>
    </location>
    <ligand>
        <name>Mg(2+)</name>
        <dbReference type="ChEBI" id="CHEBI:18420"/>
        <label>1</label>
    </ligand>
</feature>
<dbReference type="GO" id="GO:0008081">
    <property type="term" value="F:phosphoric diester hydrolase activity"/>
    <property type="evidence" value="ECO:0007669"/>
    <property type="project" value="TreeGrafter"/>
</dbReference>
<gene>
    <name evidence="10" type="primary">xth</name>
    <name evidence="10" type="ORF">COV74_05010</name>
</gene>
<evidence type="ECO:0000259" key="9">
    <source>
        <dbReference type="Pfam" id="PF03372"/>
    </source>
</evidence>
<feature type="binding site" evidence="7">
    <location>
        <position position="150"/>
    </location>
    <ligand>
        <name>Mg(2+)</name>
        <dbReference type="ChEBI" id="CHEBI:18420"/>
        <label>1</label>
    </ligand>
</feature>
<dbReference type="Proteomes" id="UP000230859">
    <property type="component" value="Unassembled WGS sequence"/>
</dbReference>
<comment type="caution">
    <text evidence="10">The sequence shown here is derived from an EMBL/GenBank/DDBJ whole genome shotgun (WGS) entry which is preliminary data.</text>
</comment>
<reference evidence="10 11" key="1">
    <citation type="submission" date="2017-09" db="EMBL/GenBank/DDBJ databases">
        <title>Depth-based differentiation of microbial function through sediment-hosted aquifers and enrichment of novel symbionts in the deep terrestrial subsurface.</title>
        <authorList>
            <person name="Probst A.J."/>
            <person name="Ladd B."/>
            <person name="Jarett J.K."/>
            <person name="Geller-Mcgrath D.E."/>
            <person name="Sieber C.M."/>
            <person name="Emerson J.B."/>
            <person name="Anantharaman K."/>
            <person name="Thomas B.C."/>
            <person name="Malmstrom R."/>
            <person name="Stieglmeier M."/>
            <person name="Klingl A."/>
            <person name="Woyke T."/>
            <person name="Ryan C.M."/>
            <person name="Banfield J.F."/>
        </authorList>
    </citation>
    <scope>NUCLEOTIDE SEQUENCE [LARGE SCALE GENOMIC DNA]</scope>
    <source>
        <strain evidence="10">CG11_big_fil_rev_8_21_14_0_20_45_26</strain>
    </source>
</reference>
<sequence>MSLTLLSWNVNGVRSALKKDFSNWLTKASPDILCLQETRAHPKDVPIELPAYEKFWNWCPDNLGYSGTAIFTKLKPVSVKNGMGIPKHDGEGRLVTVEFKDFFAVSVYVPNSKRDLSRLPYREKEWDVDLLKYLKSLEKKKPVIVSGDFNVAHKELDLAHPETNHHNHGFTDQERAGFDRFIQNGFIDTFREFHDGKGHYTWWRQFGNCRKRNVGWRIDYFLISKSLRSKLEDAFILPEVMGSDHCPVGILLKN</sequence>
<dbReference type="PANTHER" id="PTHR22748:SF6">
    <property type="entry name" value="DNA-(APURINIC OR APYRIMIDINIC SITE) ENDONUCLEASE"/>
    <property type="match status" value="1"/>
</dbReference>
<feature type="active site" evidence="6">
    <location>
        <position position="108"/>
    </location>
</feature>
<evidence type="ECO:0000256" key="6">
    <source>
        <dbReference type="PIRSR" id="PIRSR604808-1"/>
    </source>
</evidence>
<keyword evidence="4" id="KW-0378">Hydrolase</keyword>
<evidence type="ECO:0000256" key="1">
    <source>
        <dbReference type="ARBA" id="ARBA00001936"/>
    </source>
</evidence>
<evidence type="ECO:0000313" key="11">
    <source>
        <dbReference type="Proteomes" id="UP000230859"/>
    </source>
</evidence>
<dbReference type="PROSITE" id="PS00728">
    <property type="entry name" value="AP_NUCLEASE_F1_3"/>
    <property type="match status" value="1"/>
</dbReference>
<dbReference type="AlphaFoldDB" id="A0A2H0LPS7"/>
<keyword evidence="5 7" id="KW-0460">Magnesium</keyword>
<feature type="active site" description="Proton donor/acceptor" evidence="6">
    <location>
        <position position="148"/>
    </location>
</feature>
<feature type="site" description="Interaction with DNA substrate" evidence="8">
    <location>
        <position position="245"/>
    </location>
</feature>
<dbReference type="InterPro" id="IPR036691">
    <property type="entry name" value="Endo/exonu/phosph_ase_sf"/>
</dbReference>
<dbReference type="SUPFAM" id="SSF56219">
    <property type="entry name" value="DNase I-like"/>
    <property type="match status" value="1"/>
</dbReference>
<evidence type="ECO:0000256" key="5">
    <source>
        <dbReference type="ARBA" id="ARBA00022842"/>
    </source>
</evidence>
<feature type="binding site" evidence="7">
    <location>
        <position position="9"/>
    </location>
    <ligand>
        <name>Mg(2+)</name>
        <dbReference type="ChEBI" id="CHEBI:18420"/>
        <label>1</label>
    </ligand>
</feature>
<feature type="site" description="Transition state stabilizer" evidence="8">
    <location>
        <position position="150"/>
    </location>
</feature>
<keyword evidence="7" id="KW-0464">Manganese</keyword>
<accession>A0A2H0LPS7</accession>
<dbReference type="NCBIfam" id="TIGR00633">
    <property type="entry name" value="xth"/>
    <property type="match status" value="1"/>
</dbReference>
<comment type="cofactor">
    <cofactor evidence="1">
        <name>Mn(2+)</name>
        <dbReference type="ChEBI" id="CHEBI:29035"/>
    </cofactor>
</comment>
<feature type="active site" description="Proton acceptor" evidence="6">
    <location>
        <position position="245"/>
    </location>
</feature>
<evidence type="ECO:0000256" key="8">
    <source>
        <dbReference type="PIRSR" id="PIRSR604808-3"/>
    </source>
</evidence>